<name>A0ABU9XS61_9SPHN</name>
<protein>
    <submittedName>
        <fullName evidence="1">Uncharacterized protein</fullName>
    </submittedName>
</protein>
<comment type="caution">
    <text evidence="1">The sequence shown here is derived from an EMBL/GenBank/DDBJ whole genome shotgun (WGS) entry which is preliminary data.</text>
</comment>
<proteinExistence type="predicted"/>
<reference evidence="1 2" key="1">
    <citation type="submission" date="2024-05" db="EMBL/GenBank/DDBJ databases">
        <authorList>
            <person name="Liu Q."/>
            <person name="Xin Y.-H."/>
        </authorList>
    </citation>
    <scope>NUCLEOTIDE SEQUENCE [LARGE SCALE GENOMIC DNA]</scope>
    <source>
        <strain evidence="1 2">CGMCC 1.15349</strain>
    </source>
</reference>
<accession>A0ABU9XS61</accession>
<dbReference type="Proteomes" id="UP001404104">
    <property type="component" value="Unassembled WGS sequence"/>
</dbReference>
<dbReference type="EMBL" id="JBDIMF010000003">
    <property type="protein sequence ID" value="MEN2786645.1"/>
    <property type="molecule type" value="Genomic_DNA"/>
</dbReference>
<dbReference type="RefSeq" id="WP_345864445.1">
    <property type="nucleotide sequence ID" value="NZ_JBDIMF010000003.1"/>
</dbReference>
<evidence type="ECO:0000313" key="2">
    <source>
        <dbReference type="Proteomes" id="UP001404104"/>
    </source>
</evidence>
<sequence length="541" mass="57334">MLKLFAVPARVERFQAPGSCTVVVSNAPSDLLLVARLTLPPDATHAASVRTLINWTTIETLIEDPGDGPPGSPPHAPFIVEERHEISRVSGDTPLRVLSGTHVDIVMGSEMPPADFIAGSGVLTVEGESWGKADVAIAFVPTNIVDITSSTAIISLERGQEASFEITARVIQGRDVTLSLTMHPQQGVEMLPLTIKAVQGVATTAQAMLRIAADSPLRDATNAVRIVAIGGLQTDGSIGDVNFAWDTLDIGLEVKAPPVAEEPDFEKLRRLIETKYNQIGGFKSRLGLPLVPSMPIRQSADSFETSFRSGFISVKADGTDIFAIAQTFCEISVVGIQCNIRQEAVDEIYGTVSCLIANSANSNSTTVKIPDDGDGVFKMGPVGLRVSGASGLIYSGPVADVLIAVMLIQQDSGDTSEAKKEIAATIAKAAQAGLAAVGGGAAESMFLSPRFIQTISLGVVNAIENMIGLPDDPFNPAYLRLSFAELAQRPHERFILPVDGAVGGEIEYTHAITASGLDGDNDLGKYTVYIDLRTFQQNEKL</sequence>
<organism evidence="1 2">
    <name type="scientific">Sphingomonas qilianensis</name>
    <dbReference type="NCBI Taxonomy" id="1736690"/>
    <lineage>
        <taxon>Bacteria</taxon>
        <taxon>Pseudomonadati</taxon>
        <taxon>Pseudomonadota</taxon>
        <taxon>Alphaproteobacteria</taxon>
        <taxon>Sphingomonadales</taxon>
        <taxon>Sphingomonadaceae</taxon>
        <taxon>Sphingomonas</taxon>
    </lineage>
</organism>
<keyword evidence="2" id="KW-1185">Reference proteome</keyword>
<evidence type="ECO:0000313" key="1">
    <source>
        <dbReference type="EMBL" id="MEN2786645.1"/>
    </source>
</evidence>
<gene>
    <name evidence="1" type="ORF">ABC969_09470</name>
</gene>